<comment type="caution">
    <text evidence="4">The sequence shown here is derived from an EMBL/GenBank/DDBJ whole genome shotgun (WGS) entry which is preliminary data.</text>
</comment>
<dbReference type="EMBL" id="LAZR01002253">
    <property type="protein sequence ID" value="KKN32439.1"/>
    <property type="molecule type" value="Genomic_DNA"/>
</dbReference>
<dbReference type="Pfam" id="PF01315">
    <property type="entry name" value="Ald_Xan_dh_C"/>
    <property type="match status" value="1"/>
</dbReference>
<dbReference type="SUPFAM" id="SSF56003">
    <property type="entry name" value="Molybdenum cofactor-binding domain"/>
    <property type="match status" value="1"/>
</dbReference>
<gene>
    <name evidence="4" type="ORF">LCGC14_0813970</name>
</gene>
<organism evidence="4">
    <name type="scientific">marine sediment metagenome</name>
    <dbReference type="NCBI Taxonomy" id="412755"/>
    <lineage>
        <taxon>unclassified sequences</taxon>
        <taxon>metagenomes</taxon>
        <taxon>ecological metagenomes</taxon>
    </lineage>
</organism>
<evidence type="ECO:0000256" key="2">
    <source>
        <dbReference type="ARBA" id="ARBA00023002"/>
    </source>
</evidence>
<feature type="non-terminal residue" evidence="4">
    <location>
        <position position="229"/>
    </location>
</feature>
<keyword evidence="1" id="KW-0500">Molybdenum</keyword>
<dbReference type="InterPro" id="IPR008274">
    <property type="entry name" value="AldOxase/xan_DH_MoCoBD1"/>
</dbReference>
<protein>
    <recommendedName>
        <fullName evidence="3">Aldehyde oxidase/xanthine dehydrogenase a/b hammerhead domain-containing protein</fullName>
    </recommendedName>
</protein>
<dbReference type="Gene3D" id="3.30.365.10">
    <property type="entry name" value="Aldehyde oxidase/xanthine dehydrogenase, molybdopterin binding domain"/>
    <property type="match status" value="2"/>
</dbReference>
<dbReference type="PANTHER" id="PTHR11908:SF132">
    <property type="entry name" value="ALDEHYDE OXIDASE 1-RELATED"/>
    <property type="match status" value="1"/>
</dbReference>
<keyword evidence="2" id="KW-0560">Oxidoreductase</keyword>
<feature type="domain" description="Aldehyde oxidase/xanthine dehydrogenase a/b hammerhead" evidence="3">
    <location>
        <begin position="18"/>
        <end position="145"/>
    </location>
</feature>
<dbReference type="InterPro" id="IPR000674">
    <property type="entry name" value="Ald_Oxase/Xan_DH_a/b"/>
</dbReference>
<dbReference type="SUPFAM" id="SSF54665">
    <property type="entry name" value="CO dehydrogenase molybdoprotein N-domain-like"/>
    <property type="match status" value="1"/>
</dbReference>
<dbReference type="Gene3D" id="3.90.1170.50">
    <property type="entry name" value="Aldehyde oxidase/xanthine dehydrogenase, a/b hammerhead"/>
    <property type="match status" value="1"/>
</dbReference>
<sequence>MKVNYHSQQRIDALVKVTGQARYAADVKPEGCLIALALRATKAPALISSINTLAARELNGVVDIFTHENADRFDWKSSPEVDALSAENLGREAMGDEASTGRAFRPLISDEILYAGQWIAIVVAESIEVAREALSLINVELGSWVPEVSATIRPGPFFAGDMQHEFETDSTVGAIAIRMQKTYETPMQLHQPMEPTASTAVWSDDGVTVYDSTQGVQAARDYIAASFSS</sequence>
<dbReference type="InterPro" id="IPR037165">
    <property type="entry name" value="AldOxase/xan_DH_Mopterin-bd_sf"/>
</dbReference>
<dbReference type="SMART" id="SM01008">
    <property type="entry name" value="Ald_Xan_dh_C"/>
    <property type="match status" value="1"/>
</dbReference>
<reference evidence="4" key="1">
    <citation type="journal article" date="2015" name="Nature">
        <title>Complex archaea that bridge the gap between prokaryotes and eukaryotes.</title>
        <authorList>
            <person name="Spang A."/>
            <person name="Saw J.H."/>
            <person name="Jorgensen S.L."/>
            <person name="Zaremba-Niedzwiedzka K."/>
            <person name="Martijn J."/>
            <person name="Lind A.E."/>
            <person name="van Eijk R."/>
            <person name="Schleper C."/>
            <person name="Guy L."/>
            <person name="Ettema T.J."/>
        </authorList>
    </citation>
    <scope>NUCLEOTIDE SEQUENCE</scope>
</reference>
<dbReference type="InterPro" id="IPR016208">
    <property type="entry name" value="Ald_Oxase/xanthine_DH-like"/>
</dbReference>
<dbReference type="Pfam" id="PF02738">
    <property type="entry name" value="MoCoBD_1"/>
    <property type="match status" value="1"/>
</dbReference>
<dbReference type="GO" id="GO:0016491">
    <property type="term" value="F:oxidoreductase activity"/>
    <property type="evidence" value="ECO:0007669"/>
    <property type="project" value="UniProtKB-KW"/>
</dbReference>
<evidence type="ECO:0000259" key="3">
    <source>
        <dbReference type="SMART" id="SM01008"/>
    </source>
</evidence>
<dbReference type="InterPro" id="IPR036856">
    <property type="entry name" value="Ald_Oxase/Xan_DH_a/b_sf"/>
</dbReference>
<evidence type="ECO:0000313" key="4">
    <source>
        <dbReference type="EMBL" id="KKN32439.1"/>
    </source>
</evidence>
<accession>A0A0F9PQF1</accession>
<dbReference type="AlphaFoldDB" id="A0A0F9PQF1"/>
<dbReference type="GO" id="GO:0005506">
    <property type="term" value="F:iron ion binding"/>
    <property type="evidence" value="ECO:0007669"/>
    <property type="project" value="InterPro"/>
</dbReference>
<dbReference type="PANTHER" id="PTHR11908">
    <property type="entry name" value="XANTHINE DEHYDROGENASE"/>
    <property type="match status" value="1"/>
</dbReference>
<name>A0A0F9PQF1_9ZZZZ</name>
<evidence type="ECO:0000256" key="1">
    <source>
        <dbReference type="ARBA" id="ARBA00022505"/>
    </source>
</evidence>
<proteinExistence type="predicted"/>